<feature type="compositionally biased region" description="Basic and acidic residues" evidence="4">
    <location>
        <begin position="1155"/>
        <end position="1166"/>
    </location>
</feature>
<dbReference type="OrthoDB" id="5989196at2759"/>
<dbReference type="PANTHER" id="PTHR13165:SF0">
    <property type="entry name" value="SERRATE RNA EFFECTOR MOLECULE HOMOLOG"/>
    <property type="match status" value="1"/>
</dbReference>
<dbReference type="FunCoup" id="A0A6P8HFQ9">
    <property type="interactions" value="2910"/>
</dbReference>
<evidence type="ECO:0000313" key="7">
    <source>
        <dbReference type="Proteomes" id="UP000515163"/>
    </source>
</evidence>
<evidence type="ECO:0000256" key="1">
    <source>
        <dbReference type="ARBA" id="ARBA00004123"/>
    </source>
</evidence>
<feature type="region of interest" description="Disordered" evidence="4">
    <location>
        <begin position="829"/>
        <end position="900"/>
    </location>
</feature>
<organism evidence="7 8">
    <name type="scientific">Actinia tenebrosa</name>
    <name type="common">Australian red waratah sea anemone</name>
    <dbReference type="NCBI Taxonomy" id="6105"/>
    <lineage>
        <taxon>Eukaryota</taxon>
        <taxon>Metazoa</taxon>
        <taxon>Cnidaria</taxon>
        <taxon>Anthozoa</taxon>
        <taxon>Hexacorallia</taxon>
        <taxon>Actiniaria</taxon>
        <taxon>Actiniidae</taxon>
        <taxon>Actinia</taxon>
    </lineage>
</organism>
<evidence type="ECO:0000259" key="6">
    <source>
        <dbReference type="Pfam" id="PF12066"/>
    </source>
</evidence>
<feature type="compositionally biased region" description="Basic and acidic residues" evidence="4">
    <location>
        <begin position="276"/>
        <end position="295"/>
    </location>
</feature>
<proteinExistence type="inferred from homology"/>
<evidence type="ECO:0000259" key="5">
    <source>
        <dbReference type="Pfam" id="PF04959"/>
    </source>
</evidence>
<feature type="compositionally biased region" description="Low complexity" evidence="4">
    <location>
        <begin position="577"/>
        <end position="590"/>
    </location>
</feature>
<dbReference type="CDD" id="cd00590">
    <property type="entry name" value="RRM_SF"/>
    <property type="match status" value="1"/>
</dbReference>
<name>A0A6P8HFQ9_ACTTE</name>
<feature type="compositionally biased region" description="Low complexity" evidence="4">
    <location>
        <begin position="366"/>
        <end position="393"/>
    </location>
</feature>
<protein>
    <submittedName>
        <fullName evidence="8">Serrate RNA effector molecule homolog isoform X1</fullName>
    </submittedName>
</protein>
<dbReference type="PANTHER" id="PTHR13165">
    <property type="entry name" value="ARSENITE-RESISTANCE PROTEIN 2"/>
    <property type="match status" value="1"/>
</dbReference>
<feature type="region of interest" description="Disordered" evidence="4">
    <location>
        <begin position="1133"/>
        <end position="1183"/>
    </location>
</feature>
<keyword evidence="3" id="KW-0539">Nucleus</keyword>
<dbReference type="KEGG" id="aten:116292141"/>
<dbReference type="Proteomes" id="UP000515163">
    <property type="component" value="Unplaced"/>
</dbReference>
<feature type="compositionally biased region" description="Acidic residues" evidence="4">
    <location>
        <begin position="877"/>
        <end position="888"/>
    </location>
</feature>
<feature type="region of interest" description="Disordered" evidence="4">
    <location>
        <begin position="1"/>
        <end position="91"/>
    </location>
</feature>
<feature type="compositionally biased region" description="Basic residues" evidence="4">
    <location>
        <begin position="296"/>
        <end position="306"/>
    </location>
</feature>
<feature type="compositionally biased region" description="Polar residues" evidence="4">
    <location>
        <begin position="621"/>
        <end position="634"/>
    </location>
</feature>
<dbReference type="InParanoid" id="A0A6P8HFQ9"/>
<evidence type="ECO:0000256" key="3">
    <source>
        <dbReference type="ARBA" id="ARBA00023242"/>
    </source>
</evidence>
<dbReference type="SUPFAM" id="SSF54928">
    <property type="entry name" value="RNA-binding domain, RBD"/>
    <property type="match status" value="1"/>
</dbReference>
<feature type="compositionally biased region" description="Polar residues" evidence="4">
    <location>
        <begin position="481"/>
        <end position="497"/>
    </location>
</feature>
<feature type="compositionally biased region" description="Basic and acidic residues" evidence="4">
    <location>
        <begin position="394"/>
        <end position="406"/>
    </location>
</feature>
<feature type="region of interest" description="Disordered" evidence="4">
    <location>
        <begin position="269"/>
        <end position="701"/>
    </location>
</feature>
<dbReference type="AlphaFoldDB" id="A0A6P8HFQ9"/>
<gene>
    <name evidence="8" type="primary">LOC116292141</name>
</gene>
<feature type="compositionally biased region" description="Acidic residues" evidence="4">
    <location>
        <begin position="422"/>
        <end position="437"/>
    </location>
</feature>
<feature type="compositionally biased region" description="Basic and acidic residues" evidence="4">
    <location>
        <begin position="8"/>
        <end position="77"/>
    </location>
</feature>
<reference evidence="8" key="1">
    <citation type="submission" date="2025-08" db="UniProtKB">
        <authorList>
            <consortium name="RefSeq"/>
        </authorList>
    </citation>
    <scope>IDENTIFICATION</scope>
    <source>
        <tissue evidence="8">Tentacle</tissue>
    </source>
</reference>
<dbReference type="Pfam" id="PF12066">
    <property type="entry name" value="SERRATE_Ars2_N"/>
    <property type="match status" value="1"/>
</dbReference>
<dbReference type="GO" id="GO:0016604">
    <property type="term" value="C:nuclear body"/>
    <property type="evidence" value="ECO:0007669"/>
    <property type="project" value="TreeGrafter"/>
</dbReference>
<dbReference type="InterPro" id="IPR012677">
    <property type="entry name" value="Nucleotide-bd_a/b_plait_sf"/>
</dbReference>
<dbReference type="Pfam" id="PF04959">
    <property type="entry name" value="ARS2"/>
    <property type="match status" value="1"/>
</dbReference>
<keyword evidence="7" id="KW-1185">Reference proteome</keyword>
<feature type="compositionally biased region" description="Low complexity" evidence="4">
    <location>
        <begin position="458"/>
        <end position="469"/>
    </location>
</feature>
<dbReference type="InterPro" id="IPR039727">
    <property type="entry name" value="SE/Ars2"/>
</dbReference>
<feature type="domain" description="SERRATE/Ars2 C-terminal" evidence="5">
    <location>
        <begin position="955"/>
        <end position="1145"/>
    </location>
</feature>
<comment type="subcellular location">
    <subcellularLocation>
        <location evidence="1">Nucleus</location>
    </subcellularLocation>
</comment>
<accession>A0A6P8HFQ9</accession>
<dbReference type="GeneID" id="116292141"/>
<evidence type="ECO:0000256" key="2">
    <source>
        <dbReference type="ARBA" id="ARBA00005407"/>
    </source>
</evidence>
<evidence type="ECO:0000313" key="8">
    <source>
        <dbReference type="RefSeq" id="XP_031555254.1"/>
    </source>
</evidence>
<feature type="domain" description="SERRATE/Ars2 N-terminal" evidence="6">
    <location>
        <begin position="157"/>
        <end position="265"/>
    </location>
</feature>
<sequence length="1183" mass="133470">MGDSDEEYDRRRARDKFRRERSDYNDRRRDRDDRGGSRREDWTDRRRDQGSWDQRRRGDYREFERGRRDSSGRHHELSPPMPKRMRRDWDDPFHAEGNFPYGGGANSAGGGMHHAWNHPGDGVQQQQMQIGGQDARQMRPDAPHPDVPSGPSMLSFKQFLNAQEDDIEDTEAVRKYQEYKLEFRKTQLGDFFQQHKEEEWFRGKYHPKEAAVRNKEMQKAVKKRVSVFLELMKSGRADSLLLDVDHSDNIVKLLDAVVIKLEGGSDFDLTILDRAPSPERKMNEEKEAHSSDSKRDRRKGRSHTHSRSPSPNKSKDNKDSEINPISPSSVPLPDAPPPSTTPSTKSDPKPITIADPTPEQKKLQEQAQFYHQQSQLFQQQQQGMADKSGQQKQQEQKQSEGKEEAGKKKRKHRHREPYYYDAIEDESESESDSESDSEPAPPGEEMSSNEAKGEEELLPPGVEAEAAPAADEDIKPPGVDDSSTAEAAIQLPTSSSGVEKDDKPDSAADDAVGSSEPEMEVSSQDTAATKPTKPAPGTSDDSAIDSTQSPDTKPQSDSPDQSEESIKRQTGDPQVGSSTVSSDATVSSAAKDNEDVDMAPESSSDVVRKISVDGEAESNTDVEMPSTPVTPQNKNPEEMDSNRLAEKKEVKEEESPVKPSPAKESKENAVEEKEKDSAEDGEEEKEKPSQQGKEVVALSPEPRPLHKTYSLFMRNIPPSISKGDIAAICKRFTGFLRVALSDPSPDRRFYRRGWITFERSVNIKEICWDLNNIRLKDVELNPVVNRDLSRRVRTVSGLTFAKQVIREDIKLAAQLIRILDKKSCVYEKEKKMEESNGKDKDSEKKEEGEEGEERADEKETNVNLPDENPILASLSEDATEEEEGEEMELLGTSSGTPDANVEKSEVDLTIDENLLRVLDRLVLYLRIVHSLDYYNGGDYPHEDEMPNRCGIIHVRGPAPEKATQNEVQEWQKTLKQKLEPFMQEKGSISDEEVTKLGKKDPEAEIEKFVEANTQELAKDKWLCPLSGKKFRGPDFVRKHIFNKHAEKVEAVRLEAEFFNRYLSDPRRPQNLEVMQKQTGPQGHMGGQMFGQQHDGGQGMMGWGPRPHMMMYGPRAPYTPPSFGGGFGPEGYGRGGGGHTFPPKPRRFGDAAGRFRQQERGHPREPRQIVQYRDLDAPEDTDMF</sequence>
<feature type="compositionally biased region" description="Basic and acidic residues" evidence="4">
    <location>
        <begin position="829"/>
        <end position="847"/>
    </location>
</feature>
<dbReference type="InterPro" id="IPR035979">
    <property type="entry name" value="RBD_domain_sf"/>
</dbReference>
<feature type="compositionally biased region" description="Basic and acidic residues" evidence="4">
    <location>
        <begin position="635"/>
        <end position="688"/>
    </location>
</feature>
<dbReference type="GO" id="GO:0031053">
    <property type="term" value="P:primary miRNA processing"/>
    <property type="evidence" value="ECO:0007669"/>
    <property type="project" value="TreeGrafter"/>
</dbReference>
<dbReference type="GO" id="GO:0003676">
    <property type="term" value="F:nucleic acid binding"/>
    <property type="evidence" value="ECO:0007669"/>
    <property type="project" value="InterPro"/>
</dbReference>
<dbReference type="Gene3D" id="3.30.70.330">
    <property type="match status" value="1"/>
</dbReference>
<comment type="similarity">
    <text evidence="2">Belongs to the ARS2 family.</text>
</comment>
<dbReference type="InterPro" id="IPR021933">
    <property type="entry name" value="SERRATE/Ars2_N"/>
</dbReference>
<evidence type="ECO:0000256" key="4">
    <source>
        <dbReference type="SAM" id="MobiDB-lite"/>
    </source>
</evidence>
<dbReference type="RefSeq" id="XP_031555254.1">
    <property type="nucleotide sequence ID" value="XM_031699394.1"/>
</dbReference>
<feature type="compositionally biased region" description="Polar residues" evidence="4">
    <location>
        <begin position="539"/>
        <end position="559"/>
    </location>
</feature>
<dbReference type="InterPro" id="IPR007042">
    <property type="entry name" value="SERRATE/Ars2_C"/>
</dbReference>